<dbReference type="OrthoDB" id="9783269at2"/>
<dbReference type="SMART" id="SM00855">
    <property type="entry name" value="PGAM"/>
    <property type="match status" value="1"/>
</dbReference>
<dbReference type="Pfam" id="PF00300">
    <property type="entry name" value="His_Phos_1"/>
    <property type="match status" value="1"/>
</dbReference>
<dbReference type="CDD" id="cd07067">
    <property type="entry name" value="HP_PGM_like"/>
    <property type="match status" value="1"/>
</dbReference>
<keyword evidence="2" id="KW-1185">Reference proteome</keyword>
<dbReference type="Gene3D" id="3.40.50.1240">
    <property type="entry name" value="Phosphoglycerate mutase-like"/>
    <property type="match status" value="1"/>
</dbReference>
<evidence type="ECO:0000313" key="2">
    <source>
        <dbReference type="Proteomes" id="UP000245048"/>
    </source>
</evidence>
<dbReference type="GO" id="GO:0005737">
    <property type="term" value="C:cytoplasm"/>
    <property type="evidence" value="ECO:0007669"/>
    <property type="project" value="TreeGrafter"/>
</dbReference>
<comment type="caution">
    <text evidence="1">The sequence shown here is derived from an EMBL/GenBank/DDBJ whole genome shotgun (WGS) entry which is preliminary data.</text>
</comment>
<organism evidence="1 2">
    <name type="scientific">Teichococcus aestuarii</name>
    <dbReference type="NCBI Taxonomy" id="568898"/>
    <lineage>
        <taxon>Bacteria</taxon>
        <taxon>Pseudomonadati</taxon>
        <taxon>Pseudomonadota</taxon>
        <taxon>Alphaproteobacteria</taxon>
        <taxon>Acetobacterales</taxon>
        <taxon>Roseomonadaceae</taxon>
        <taxon>Roseomonas</taxon>
    </lineage>
</organism>
<dbReference type="InterPro" id="IPR029033">
    <property type="entry name" value="His_PPase_superfam"/>
</dbReference>
<evidence type="ECO:0000313" key="1">
    <source>
        <dbReference type="EMBL" id="PWC27075.1"/>
    </source>
</evidence>
<name>A0A2U1UZJ7_9PROT</name>
<dbReference type="InterPro" id="IPR050275">
    <property type="entry name" value="PGM_Phosphatase"/>
</dbReference>
<accession>A0A2U1UZJ7</accession>
<dbReference type="PANTHER" id="PTHR48100">
    <property type="entry name" value="BROAD-SPECIFICITY PHOSPHATASE YOR283W-RELATED"/>
    <property type="match status" value="1"/>
</dbReference>
<dbReference type="SUPFAM" id="SSF53254">
    <property type="entry name" value="Phosphoglycerate mutase-like"/>
    <property type="match status" value="1"/>
</dbReference>
<dbReference type="PANTHER" id="PTHR48100:SF1">
    <property type="entry name" value="HISTIDINE PHOSPHATASE FAMILY PROTEIN-RELATED"/>
    <property type="match status" value="1"/>
</dbReference>
<sequence>MALTLFLLRHAAHDRVADTLCGRMPGVALGATGRAQAAALAARLRGEAIVALHTSPVQRCRETAAPVGAALGLCAQAEEALAEIDFGDWTGRRFDTLQDDPRWHHWNSARDAAAAPGGESMQAVQRRMLGWIGAARQRHPEGRIALVSHGDVIKAALCHFLGLPLQGYERFDIAPASVSTLAVWEGGGKVLGLNEQPFPRTEAA</sequence>
<dbReference type="AlphaFoldDB" id="A0A2U1UZJ7"/>
<dbReference type="RefSeq" id="WP_109518701.1">
    <property type="nucleotide sequence ID" value="NZ_PDOA01000019.1"/>
</dbReference>
<protein>
    <submittedName>
        <fullName evidence="1">Histidine phosphatase family protein</fullName>
    </submittedName>
</protein>
<dbReference type="Proteomes" id="UP000245048">
    <property type="component" value="Unassembled WGS sequence"/>
</dbReference>
<reference evidence="2" key="1">
    <citation type="submission" date="2017-10" db="EMBL/GenBank/DDBJ databases">
        <authorList>
            <person name="Toshchakov S.V."/>
            <person name="Goeva M.A."/>
        </authorList>
    </citation>
    <scope>NUCLEOTIDE SEQUENCE [LARGE SCALE GENOMIC DNA]</scope>
    <source>
        <strain evidence="2">JR1/69-1-13</strain>
    </source>
</reference>
<dbReference type="EMBL" id="PDOA01000019">
    <property type="protein sequence ID" value="PWC27075.1"/>
    <property type="molecule type" value="Genomic_DNA"/>
</dbReference>
<proteinExistence type="predicted"/>
<dbReference type="GO" id="GO:0016791">
    <property type="term" value="F:phosphatase activity"/>
    <property type="evidence" value="ECO:0007669"/>
    <property type="project" value="TreeGrafter"/>
</dbReference>
<dbReference type="InterPro" id="IPR013078">
    <property type="entry name" value="His_Pase_superF_clade-1"/>
</dbReference>
<gene>
    <name evidence="1" type="ORF">CR165_19920</name>
</gene>